<feature type="transmembrane region" description="Helical" evidence="2">
    <location>
        <begin position="152"/>
        <end position="174"/>
    </location>
</feature>
<protein>
    <recommendedName>
        <fullName evidence="5">Sodium/metabolite cotransporter BASS4, chloroplastic</fullName>
    </recommendedName>
</protein>
<evidence type="ECO:0000313" key="4">
    <source>
        <dbReference type="Proteomes" id="UP001642487"/>
    </source>
</evidence>
<proteinExistence type="predicted"/>
<dbReference type="InterPro" id="IPR038770">
    <property type="entry name" value="Na+/solute_symporter_sf"/>
</dbReference>
<dbReference type="Gene3D" id="1.20.1530.20">
    <property type="match status" value="1"/>
</dbReference>
<keyword evidence="2" id="KW-1133">Transmembrane helix</keyword>
<keyword evidence="4" id="KW-1185">Reference proteome</keyword>
<feature type="transmembrane region" description="Helical" evidence="2">
    <location>
        <begin position="390"/>
        <end position="414"/>
    </location>
</feature>
<feature type="transmembrane region" description="Helical" evidence="2">
    <location>
        <begin position="250"/>
        <end position="268"/>
    </location>
</feature>
<evidence type="ECO:0000256" key="1">
    <source>
        <dbReference type="ARBA" id="ARBA00004141"/>
    </source>
</evidence>
<dbReference type="EMBL" id="OZ021736">
    <property type="protein sequence ID" value="CAK9315566.1"/>
    <property type="molecule type" value="Genomic_DNA"/>
</dbReference>
<sequence length="426" mass="45471">MALVGTKSLHSLLVSSHRSNPPAFCFQTSRFSSHGALLRTSSLALNRKRQIYSPIRASGLPDKKDDGGRINEPAGVSGSENRVNWFKALSTFANNNFLPLALVTGVAVGVANPSLGCLADRYYLSKLSTFGIFVVSGLTLRTSEISASVEAWPVAVYGLASILLLTPYFSRLILQIHLQPQEFVTGLAIFSCMPTTLSSGVALTQLAGGNSALALAMTVISNMLGILAIPFSISKFIASGVGIAVPTKELLRSLVLILLIPLIFGKILRESFKGVADFVDGNRKILPRISAILLSLVPWMQVSRSRSLLLMVKPEIFLAAIGMGTFLHLALLAFNALGIRTLAAISGGNESVFSRRQNVSAVLLVASQKTLPVMVAVVEQLHGALGESGLLVLPCVAAHIIQIIIDSFLVNFWFVSDDSSNNAKVT</sequence>
<feature type="transmembrane region" description="Helical" evidence="2">
    <location>
        <begin position="316"/>
        <end position="339"/>
    </location>
</feature>
<dbReference type="Pfam" id="PF13593">
    <property type="entry name" value="SBF_like"/>
    <property type="match status" value="1"/>
</dbReference>
<name>A0ABP0Y7L8_9ROSI</name>
<evidence type="ECO:0000313" key="3">
    <source>
        <dbReference type="EMBL" id="CAK9315566.1"/>
    </source>
</evidence>
<comment type="subcellular location">
    <subcellularLocation>
        <location evidence="1">Membrane</location>
        <topology evidence="1">Multi-pass membrane protein</topology>
    </subcellularLocation>
</comment>
<keyword evidence="2" id="KW-0472">Membrane</keyword>
<keyword evidence="2" id="KW-0812">Transmembrane</keyword>
<feature type="transmembrane region" description="Helical" evidence="2">
    <location>
        <begin position="186"/>
        <end position="207"/>
    </location>
</feature>
<feature type="transmembrane region" description="Helical" evidence="2">
    <location>
        <begin position="213"/>
        <end position="238"/>
    </location>
</feature>
<dbReference type="InterPro" id="IPR016833">
    <property type="entry name" value="Put_Na-Bile_cotransptr"/>
</dbReference>
<feature type="transmembrane region" description="Helical" evidence="2">
    <location>
        <begin position="359"/>
        <end position="378"/>
    </location>
</feature>
<evidence type="ECO:0008006" key="5">
    <source>
        <dbReference type="Google" id="ProtNLM"/>
    </source>
</evidence>
<evidence type="ECO:0000256" key="2">
    <source>
        <dbReference type="SAM" id="Phobius"/>
    </source>
</evidence>
<dbReference type="PANTHER" id="PTHR18640:SF10">
    <property type="entry name" value="SODIUM_METABOLITE COTRANSPORTER BASS4, CHLOROPLASTIC-RELATED"/>
    <property type="match status" value="1"/>
</dbReference>
<dbReference type="Proteomes" id="UP001642487">
    <property type="component" value="Chromosome 2"/>
</dbReference>
<feature type="transmembrane region" description="Helical" evidence="2">
    <location>
        <begin position="97"/>
        <end position="115"/>
    </location>
</feature>
<organism evidence="3 4">
    <name type="scientific">Citrullus colocynthis</name>
    <name type="common">colocynth</name>
    <dbReference type="NCBI Taxonomy" id="252529"/>
    <lineage>
        <taxon>Eukaryota</taxon>
        <taxon>Viridiplantae</taxon>
        <taxon>Streptophyta</taxon>
        <taxon>Embryophyta</taxon>
        <taxon>Tracheophyta</taxon>
        <taxon>Spermatophyta</taxon>
        <taxon>Magnoliopsida</taxon>
        <taxon>eudicotyledons</taxon>
        <taxon>Gunneridae</taxon>
        <taxon>Pentapetalae</taxon>
        <taxon>rosids</taxon>
        <taxon>fabids</taxon>
        <taxon>Cucurbitales</taxon>
        <taxon>Cucurbitaceae</taxon>
        <taxon>Benincaseae</taxon>
        <taxon>Citrullus</taxon>
    </lineage>
</organism>
<gene>
    <name evidence="3" type="ORF">CITCOLO1_LOCUS7365</name>
</gene>
<dbReference type="PANTHER" id="PTHR18640">
    <property type="entry name" value="SOLUTE CARRIER FAMILY 10 MEMBER 7"/>
    <property type="match status" value="1"/>
</dbReference>
<accession>A0ABP0Y7L8</accession>
<reference evidence="3 4" key="1">
    <citation type="submission" date="2024-03" db="EMBL/GenBank/DDBJ databases">
        <authorList>
            <person name="Gkanogiannis A."/>
            <person name="Becerra Lopez-Lavalle L."/>
        </authorList>
    </citation>
    <scope>NUCLEOTIDE SEQUENCE [LARGE SCALE GENOMIC DNA]</scope>
</reference>